<sequence length="402" mass="46652">MSKNEKPNQNQNKNKNKKKNRNTKKTNNNNDVNRVDRILLITDTHGHLSLINELIEKHQCDYVLHAGDFGLYDDVHSPNELEERECFLHLIHDHSVPKEILKNIRNKSITGNELRKLCAEKYPFSDLPDYISGKKRFLKPVYFVPGNHEDCSVFRKIKNGEINIENLFLLDENHSYKVGKHFRVFGLGGNLIEQLLFKTFEERAPLNSGKYTMGFDEIGHLINLSDSLREQDPQEKNLNRIFISHVSPGLEPLMRYCAHYLKVNFAISGHMEHRCIETWTEFSTSEPKGSTYKPSTEVCERIKKLVPEKGLTKKMIHGIDKAFKIFDEWPIQRICPFFNTNFINLPDAIDGHAVLISGPKGISFETYTSPRKFPRILRVKPPKKKNNNKSQNTEQNKNKKQN</sequence>
<dbReference type="InterPro" id="IPR004843">
    <property type="entry name" value="Calcineurin-like_PHP"/>
</dbReference>
<feature type="compositionally biased region" description="Basic residues" evidence="1">
    <location>
        <begin position="375"/>
        <end position="387"/>
    </location>
</feature>
<gene>
    <name evidence="3" type="ORF">M0813_07201</name>
</gene>
<organism evidence="3 4">
    <name type="scientific">Anaeramoeba flamelloides</name>
    <dbReference type="NCBI Taxonomy" id="1746091"/>
    <lineage>
        <taxon>Eukaryota</taxon>
        <taxon>Metamonada</taxon>
        <taxon>Anaeramoebidae</taxon>
        <taxon>Anaeramoeba</taxon>
    </lineage>
</organism>
<protein>
    <submittedName>
        <fullName evidence="3">Ser/thr protein phosphatase</fullName>
    </submittedName>
</protein>
<comment type="caution">
    <text evidence="3">The sequence shown here is derived from an EMBL/GenBank/DDBJ whole genome shotgun (WGS) entry which is preliminary data.</text>
</comment>
<proteinExistence type="predicted"/>
<feature type="domain" description="Calcineurin-like phosphoesterase" evidence="2">
    <location>
        <begin position="37"/>
        <end position="270"/>
    </location>
</feature>
<evidence type="ECO:0000259" key="2">
    <source>
        <dbReference type="Pfam" id="PF00149"/>
    </source>
</evidence>
<dbReference type="InterPro" id="IPR029052">
    <property type="entry name" value="Metallo-depent_PP-like"/>
</dbReference>
<accession>A0ABQ8XCC0</accession>
<dbReference type="Pfam" id="PF00149">
    <property type="entry name" value="Metallophos"/>
    <property type="match status" value="1"/>
</dbReference>
<dbReference type="EMBL" id="JAOAOG010000315">
    <property type="protein sequence ID" value="KAJ6229980.1"/>
    <property type="molecule type" value="Genomic_DNA"/>
</dbReference>
<evidence type="ECO:0000313" key="3">
    <source>
        <dbReference type="EMBL" id="KAJ6229980.1"/>
    </source>
</evidence>
<feature type="region of interest" description="Disordered" evidence="1">
    <location>
        <begin position="1"/>
        <end position="31"/>
    </location>
</feature>
<reference evidence="3" key="1">
    <citation type="submission" date="2022-08" db="EMBL/GenBank/DDBJ databases">
        <title>Novel sulfate-reducing endosymbionts in the free-living metamonad Anaeramoeba.</title>
        <authorList>
            <person name="Jerlstrom-Hultqvist J."/>
            <person name="Cepicka I."/>
            <person name="Gallot-Lavallee L."/>
            <person name="Salas-Leiva D."/>
            <person name="Curtis B.A."/>
            <person name="Zahonova K."/>
            <person name="Pipaliya S."/>
            <person name="Dacks J."/>
            <person name="Roger A.J."/>
        </authorList>
    </citation>
    <scope>NUCLEOTIDE SEQUENCE</scope>
    <source>
        <strain evidence="3">Schooner1</strain>
    </source>
</reference>
<dbReference type="SUPFAM" id="SSF56300">
    <property type="entry name" value="Metallo-dependent phosphatases"/>
    <property type="match status" value="1"/>
</dbReference>
<name>A0ABQ8XCC0_9EUKA</name>
<evidence type="ECO:0000313" key="4">
    <source>
        <dbReference type="Proteomes" id="UP001150062"/>
    </source>
</evidence>
<feature type="region of interest" description="Disordered" evidence="1">
    <location>
        <begin position="375"/>
        <end position="402"/>
    </location>
</feature>
<dbReference type="Proteomes" id="UP001150062">
    <property type="component" value="Unassembled WGS sequence"/>
</dbReference>
<evidence type="ECO:0000256" key="1">
    <source>
        <dbReference type="SAM" id="MobiDB-lite"/>
    </source>
</evidence>
<dbReference type="Gene3D" id="3.60.21.10">
    <property type="match status" value="1"/>
</dbReference>
<keyword evidence="4" id="KW-1185">Reference proteome</keyword>
<feature type="compositionally biased region" description="Basic residues" evidence="1">
    <location>
        <begin position="14"/>
        <end position="24"/>
    </location>
</feature>